<feature type="domain" description="HTH lysR-type" evidence="5">
    <location>
        <begin position="2"/>
        <end position="59"/>
    </location>
</feature>
<keyword evidence="7" id="KW-1185">Reference proteome</keyword>
<dbReference type="InterPro" id="IPR036388">
    <property type="entry name" value="WH-like_DNA-bd_sf"/>
</dbReference>
<dbReference type="Pfam" id="PF00126">
    <property type="entry name" value="HTH_1"/>
    <property type="match status" value="1"/>
</dbReference>
<comment type="caution">
    <text evidence="6">The sequence shown here is derived from an EMBL/GenBank/DDBJ whole genome shotgun (WGS) entry which is preliminary data.</text>
</comment>
<keyword evidence="3" id="KW-0238">DNA-binding</keyword>
<dbReference type="RefSeq" id="WP_045252263.1">
    <property type="nucleotide sequence ID" value="NZ_JYIT01000086.1"/>
</dbReference>
<evidence type="ECO:0000256" key="4">
    <source>
        <dbReference type="ARBA" id="ARBA00023163"/>
    </source>
</evidence>
<dbReference type="SUPFAM" id="SSF46785">
    <property type="entry name" value="Winged helix' DNA-binding domain"/>
    <property type="match status" value="1"/>
</dbReference>
<dbReference type="PANTHER" id="PTHR30346">
    <property type="entry name" value="TRANSCRIPTIONAL DUAL REGULATOR HCAR-RELATED"/>
    <property type="match status" value="1"/>
</dbReference>
<dbReference type="GO" id="GO:0003677">
    <property type="term" value="F:DNA binding"/>
    <property type="evidence" value="ECO:0007669"/>
    <property type="project" value="UniProtKB-KW"/>
</dbReference>
<evidence type="ECO:0000259" key="5">
    <source>
        <dbReference type="PROSITE" id="PS50931"/>
    </source>
</evidence>
<dbReference type="EMBL" id="JYIT01000086">
    <property type="protein sequence ID" value="KJL17378.1"/>
    <property type="molecule type" value="Genomic_DNA"/>
</dbReference>
<evidence type="ECO:0000256" key="2">
    <source>
        <dbReference type="ARBA" id="ARBA00023015"/>
    </source>
</evidence>
<dbReference type="InterPro" id="IPR005119">
    <property type="entry name" value="LysR_subst-bd"/>
</dbReference>
<evidence type="ECO:0000313" key="7">
    <source>
        <dbReference type="Proteomes" id="UP000033448"/>
    </source>
</evidence>
<dbReference type="Gene3D" id="3.40.190.10">
    <property type="entry name" value="Periplasmic binding protein-like II"/>
    <property type="match status" value="2"/>
</dbReference>
<evidence type="ECO:0000313" key="6">
    <source>
        <dbReference type="EMBL" id="KJL17378.1"/>
    </source>
</evidence>
<keyword evidence="4" id="KW-0804">Transcription</keyword>
<dbReference type="GO" id="GO:0003700">
    <property type="term" value="F:DNA-binding transcription factor activity"/>
    <property type="evidence" value="ECO:0007669"/>
    <property type="project" value="InterPro"/>
</dbReference>
<accession>A0A0F0K8Z1</accession>
<dbReference type="PATRIC" id="fig|582680.7.peg.3680"/>
<dbReference type="InterPro" id="IPR000847">
    <property type="entry name" value="LysR_HTH_N"/>
</dbReference>
<protein>
    <submittedName>
        <fullName evidence="6">Hca operon transcriptional activator</fullName>
    </submittedName>
</protein>
<proteinExistence type="inferred from homology"/>
<organism evidence="6 7">
    <name type="scientific">Microbacterium azadirachtae</name>
    <dbReference type="NCBI Taxonomy" id="582680"/>
    <lineage>
        <taxon>Bacteria</taxon>
        <taxon>Bacillati</taxon>
        <taxon>Actinomycetota</taxon>
        <taxon>Actinomycetes</taxon>
        <taxon>Micrococcales</taxon>
        <taxon>Microbacteriaceae</taxon>
        <taxon>Microbacterium</taxon>
    </lineage>
</organism>
<gene>
    <name evidence="6" type="primary">hcaR_2</name>
    <name evidence="6" type="ORF">RL72_03624</name>
</gene>
<comment type="similarity">
    <text evidence="1">Belongs to the LysR transcriptional regulatory family.</text>
</comment>
<dbReference type="Gene3D" id="1.10.10.10">
    <property type="entry name" value="Winged helix-like DNA-binding domain superfamily/Winged helix DNA-binding domain"/>
    <property type="match status" value="1"/>
</dbReference>
<dbReference type="Pfam" id="PF03466">
    <property type="entry name" value="LysR_substrate"/>
    <property type="match status" value="1"/>
</dbReference>
<reference evidence="6 7" key="1">
    <citation type="submission" date="2015-02" db="EMBL/GenBank/DDBJ databases">
        <title>Draft genome sequences of ten Microbacterium spp. with emphasis on heavy metal contaminated environments.</title>
        <authorList>
            <person name="Corretto E."/>
        </authorList>
    </citation>
    <scope>NUCLEOTIDE SEQUENCE [LARGE SCALE GENOMIC DNA]</scope>
    <source>
        <strain evidence="6 7">DSM 23848</strain>
    </source>
</reference>
<dbReference type="PROSITE" id="PS50931">
    <property type="entry name" value="HTH_LYSR"/>
    <property type="match status" value="1"/>
</dbReference>
<dbReference type="GO" id="GO:0032993">
    <property type="term" value="C:protein-DNA complex"/>
    <property type="evidence" value="ECO:0007669"/>
    <property type="project" value="TreeGrafter"/>
</dbReference>
<evidence type="ECO:0000256" key="3">
    <source>
        <dbReference type="ARBA" id="ARBA00023125"/>
    </source>
</evidence>
<dbReference type="OrthoDB" id="3673085at2"/>
<dbReference type="PANTHER" id="PTHR30346:SF29">
    <property type="entry name" value="LYSR SUBSTRATE-BINDING"/>
    <property type="match status" value="1"/>
</dbReference>
<dbReference type="InterPro" id="IPR036390">
    <property type="entry name" value="WH_DNA-bd_sf"/>
</dbReference>
<dbReference type="SUPFAM" id="SSF53850">
    <property type="entry name" value="Periplasmic binding protein-like II"/>
    <property type="match status" value="1"/>
</dbReference>
<dbReference type="Proteomes" id="UP000033448">
    <property type="component" value="Unassembled WGS sequence"/>
</dbReference>
<evidence type="ECO:0000256" key="1">
    <source>
        <dbReference type="ARBA" id="ARBA00009437"/>
    </source>
</evidence>
<sequence length="311" mass="33477">MVDLRQLEALRAVHAEGSVTAAARRLGWGQPTVDYHLKNLERLVGAEVLVRSPRGSRLTPVGMLLLERAQEILTLSERAITDARELTQTGRTRLRFGTFTSAAQLLPPVVLRLNDQGIEVDVVLEEVPSLVDRSNRGEVDAALVYTVPGYGLAFRSTVTAIEVHREPLLLTLPVGHPLASRTSIDVPTLLTLHEERWMFAAAGGDSMDTIVVDTFAAAGHTIEIAIRTDDFQVMLAMTGARMGIGLVPRMAAVGTHPGIVLRPIDDPAFVRSILVAVPAAGAARRPSAAVRQLVAAVRDGFTALRAEAEAE</sequence>
<dbReference type="AlphaFoldDB" id="A0A0F0K8Z1"/>
<name>A0A0F0K8Z1_9MICO</name>
<keyword evidence="2" id="KW-0805">Transcription regulation</keyword>